<evidence type="ECO:0000313" key="2">
    <source>
        <dbReference type="EMBL" id="ACD83275.1"/>
    </source>
</evidence>
<gene>
    <name evidence="2" type="ordered locus">Minf_1221</name>
</gene>
<dbReference type="KEGG" id="min:Minf_1221"/>
<dbReference type="Proteomes" id="UP000009149">
    <property type="component" value="Chromosome"/>
</dbReference>
<name>B3DVC2_METI4</name>
<dbReference type="EMBL" id="CP000975">
    <property type="protein sequence ID" value="ACD83275.1"/>
    <property type="molecule type" value="Genomic_DNA"/>
</dbReference>
<dbReference type="AlphaFoldDB" id="B3DVC2"/>
<sequence>MLARLGWLFLSTLSFSHPEAQTDHHTHDYSEQSKKEKESEEIEKLSDNVFIIIISLRRPFGISYHELNLIRDPKNEKMKVKKIQG</sequence>
<reference evidence="2 3" key="1">
    <citation type="journal article" date="2008" name="Biol. Direct">
        <title>Complete genome sequence of the extremely acidophilic methanotroph isolate V4, Methylacidiphilum infernorum, a representative of the bacterial phylum Verrucomicrobia.</title>
        <authorList>
            <person name="Hou S."/>
            <person name="Makarova K.S."/>
            <person name="Saw J.H."/>
            <person name="Senin P."/>
            <person name="Ly B.V."/>
            <person name="Zhou Z."/>
            <person name="Ren Y."/>
            <person name="Wang J."/>
            <person name="Galperin M.Y."/>
            <person name="Omelchenko M.V."/>
            <person name="Wolf Y.I."/>
            <person name="Yutin N."/>
            <person name="Koonin E.V."/>
            <person name="Stott M.B."/>
            <person name="Mountain B.W."/>
            <person name="Crowe M.A."/>
            <person name="Smirnova A.V."/>
            <person name="Dunfield P.F."/>
            <person name="Feng L."/>
            <person name="Wang L."/>
            <person name="Alam M."/>
        </authorList>
    </citation>
    <scope>NUCLEOTIDE SEQUENCE [LARGE SCALE GENOMIC DNA]</scope>
    <source>
        <strain evidence="3">Isolate V4</strain>
    </source>
</reference>
<evidence type="ECO:0000313" key="3">
    <source>
        <dbReference type="Proteomes" id="UP000009149"/>
    </source>
</evidence>
<protein>
    <submittedName>
        <fullName evidence="2">Uncharacterized protein</fullName>
    </submittedName>
</protein>
<feature type="region of interest" description="Disordered" evidence="1">
    <location>
        <begin position="20"/>
        <end position="41"/>
    </location>
</feature>
<organism evidence="2 3">
    <name type="scientific">Methylacidiphilum infernorum (isolate V4)</name>
    <name type="common">Methylokorus infernorum (strain V4)</name>
    <dbReference type="NCBI Taxonomy" id="481448"/>
    <lineage>
        <taxon>Bacteria</taxon>
        <taxon>Pseudomonadati</taxon>
        <taxon>Verrucomicrobiota</taxon>
        <taxon>Methylacidiphilae</taxon>
        <taxon>Methylacidiphilales</taxon>
        <taxon>Methylacidiphilaceae</taxon>
        <taxon>Methylacidiphilum (ex Ratnadevi et al. 2023)</taxon>
    </lineage>
</organism>
<accession>B3DVC2</accession>
<evidence type="ECO:0000256" key="1">
    <source>
        <dbReference type="SAM" id="MobiDB-lite"/>
    </source>
</evidence>
<proteinExistence type="predicted"/>
<dbReference type="HOGENOM" id="CLU_2508891_0_0_0"/>